<dbReference type="Proteomes" id="UP000177480">
    <property type="component" value="Unassembled WGS sequence"/>
</dbReference>
<organism evidence="2 3">
    <name type="scientific">Candidatus Ryanbacteria bacterium RIFCSPHIGHO2_01_FULL_45_22</name>
    <dbReference type="NCBI Taxonomy" id="1802114"/>
    <lineage>
        <taxon>Bacteria</taxon>
        <taxon>Candidatus Ryaniibacteriota</taxon>
    </lineage>
</organism>
<accession>A0A1G2G2M9</accession>
<evidence type="ECO:0000313" key="2">
    <source>
        <dbReference type="EMBL" id="OGZ44585.1"/>
    </source>
</evidence>
<feature type="region of interest" description="Disordered" evidence="1">
    <location>
        <begin position="1"/>
        <end position="20"/>
    </location>
</feature>
<proteinExistence type="predicted"/>
<reference evidence="2 3" key="1">
    <citation type="journal article" date="2016" name="Nat. Commun.">
        <title>Thousands of microbial genomes shed light on interconnected biogeochemical processes in an aquifer system.</title>
        <authorList>
            <person name="Anantharaman K."/>
            <person name="Brown C.T."/>
            <person name="Hug L.A."/>
            <person name="Sharon I."/>
            <person name="Castelle C.J."/>
            <person name="Probst A.J."/>
            <person name="Thomas B.C."/>
            <person name="Singh A."/>
            <person name="Wilkins M.J."/>
            <person name="Karaoz U."/>
            <person name="Brodie E.L."/>
            <person name="Williams K.H."/>
            <person name="Hubbard S.S."/>
            <person name="Banfield J.F."/>
        </authorList>
    </citation>
    <scope>NUCLEOTIDE SEQUENCE [LARGE SCALE GENOMIC DNA]</scope>
</reference>
<evidence type="ECO:0000256" key="1">
    <source>
        <dbReference type="SAM" id="MobiDB-lite"/>
    </source>
</evidence>
<evidence type="ECO:0000313" key="3">
    <source>
        <dbReference type="Proteomes" id="UP000177480"/>
    </source>
</evidence>
<sequence length="66" mass="6975">MEGGASAMSCTCKGGSEGVGGPVKKAAVRVLHEPTPADFHQTTLLSSKEKSFPLLVGEQTCRWKKN</sequence>
<name>A0A1G2G2M9_9BACT</name>
<protein>
    <submittedName>
        <fullName evidence="2">Uncharacterized protein</fullName>
    </submittedName>
</protein>
<dbReference type="EMBL" id="MHNK01000001">
    <property type="protein sequence ID" value="OGZ44585.1"/>
    <property type="molecule type" value="Genomic_DNA"/>
</dbReference>
<comment type="caution">
    <text evidence="2">The sequence shown here is derived from an EMBL/GenBank/DDBJ whole genome shotgun (WGS) entry which is preliminary data.</text>
</comment>
<dbReference type="AlphaFoldDB" id="A0A1G2G2M9"/>
<gene>
    <name evidence="2" type="ORF">A2719_04180</name>
</gene>